<dbReference type="AlphaFoldDB" id="A0A6V7VFZ3"/>
<dbReference type="Proteomes" id="UP000580250">
    <property type="component" value="Unassembled WGS sequence"/>
</dbReference>
<feature type="transmembrane region" description="Helical" evidence="1">
    <location>
        <begin position="60"/>
        <end position="82"/>
    </location>
</feature>
<keyword evidence="1" id="KW-1133">Transmembrane helix</keyword>
<sequence length="266" mass="30136">MVTSEAPTDFPPPPPYNVVTTTTAAARISRGCQNPPKDCNCVASSELQMALERFRVYKRALGTTIFVGFYYIIYLALIGYFFKCHRDHIIALIVVGSMCLLAIWGCLKQNSAMLFPMFLMHVRNKLALLIEQVSFFKIVSFITFLTAFVFTTFCLFDTNLTYWDKIVDQAPQLQQLANALYSLGIGKRQAIFVFMTFWLFCAMAASMVVSTIWTLLDKMPMYCSELHKIALSMFGNKTDLKNPTLVKHLRMHVRARALGKAQATTV</sequence>
<organism evidence="2 3">
    <name type="scientific">Meloidogyne enterolobii</name>
    <name type="common">Root-knot nematode worm</name>
    <name type="synonym">Meloidogyne mayaguensis</name>
    <dbReference type="NCBI Taxonomy" id="390850"/>
    <lineage>
        <taxon>Eukaryota</taxon>
        <taxon>Metazoa</taxon>
        <taxon>Ecdysozoa</taxon>
        <taxon>Nematoda</taxon>
        <taxon>Chromadorea</taxon>
        <taxon>Rhabditida</taxon>
        <taxon>Tylenchina</taxon>
        <taxon>Tylenchomorpha</taxon>
        <taxon>Tylenchoidea</taxon>
        <taxon>Meloidogynidae</taxon>
        <taxon>Meloidogyninae</taxon>
        <taxon>Meloidogyne</taxon>
    </lineage>
</organism>
<gene>
    <name evidence="2" type="ORF">MENT_LOCUS24899</name>
</gene>
<proteinExistence type="predicted"/>
<dbReference type="EMBL" id="CAJEWN010000215">
    <property type="protein sequence ID" value="CAD2173298.1"/>
    <property type="molecule type" value="Genomic_DNA"/>
</dbReference>
<reference evidence="2 3" key="1">
    <citation type="submission" date="2020-08" db="EMBL/GenBank/DDBJ databases">
        <authorList>
            <person name="Koutsovoulos G."/>
            <person name="Danchin GJ E."/>
        </authorList>
    </citation>
    <scope>NUCLEOTIDE SEQUENCE [LARGE SCALE GENOMIC DNA]</scope>
</reference>
<evidence type="ECO:0000313" key="3">
    <source>
        <dbReference type="Proteomes" id="UP000580250"/>
    </source>
</evidence>
<keyword evidence="1" id="KW-0472">Membrane</keyword>
<feature type="transmembrane region" description="Helical" evidence="1">
    <location>
        <begin position="128"/>
        <end position="153"/>
    </location>
</feature>
<keyword evidence="1" id="KW-0812">Transmembrane</keyword>
<evidence type="ECO:0000313" key="2">
    <source>
        <dbReference type="EMBL" id="CAD2173298.1"/>
    </source>
</evidence>
<protein>
    <submittedName>
        <fullName evidence="2">Uncharacterized protein</fullName>
    </submittedName>
</protein>
<feature type="transmembrane region" description="Helical" evidence="1">
    <location>
        <begin position="88"/>
        <end position="107"/>
    </location>
</feature>
<evidence type="ECO:0000256" key="1">
    <source>
        <dbReference type="SAM" id="Phobius"/>
    </source>
</evidence>
<accession>A0A6V7VFZ3</accession>
<comment type="caution">
    <text evidence="2">The sequence shown here is derived from an EMBL/GenBank/DDBJ whole genome shotgun (WGS) entry which is preliminary data.</text>
</comment>
<feature type="transmembrane region" description="Helical" evidence="1">
    <location>
        <begin position="190"/>
        <end position="216"/>
    </location>
</feature>
<name>A0A6V7VFZ3_MELEN</name>